<accession>A0A0F7JZG0</accession>
<dbReference type="InterPro" id="IPR018967">
    <property type="entry name" value="FeS-contain_CDGSH-typ"/>
</dbReference>
<dbReference type="AlphaFoldDB" id="A0A0F7JZG0"/>
<dbReference type="Gene3D" id="3.40.5.90">
    <property type="entry name" value="CDGSH iron-sulfur domain, mitoNEET-type"/>
    <property type="match status" value="2"/>
</dbReference>
<feature type="domain" description="Iron-binding zinc finger CDGSH type" evidence="5">
    <location>
        <begin position="47"/>
        <end position="78"/>
    </location>
</feature>
<dbReference type="RefSeq" id="WP_046858963.1">
    <property type="nucleotide sequence ID" value="NZ_CP011412.1"/>
</dbReference>
<evidence type="ECO:0000313" key="6">
    <source>
        <dbReference type="EMBL" id="AKH20028.1"/>
    </source>
</evidence>
<dbReference type="GO" id="GO:0051537">
    <property type="term" value="F:2 iron, 2 sulfur cluster binding"/>
    <property type="evidence" value="ECO:0007669"/>
    <property type="project" value="UniProtKB-KW"/>
</dbReference>
<dbReference type="PANTHER" id="PTHR46491:SF3">
    <property type="entry name" value="CDGSH IRON-SULFUR DOMAIN-CONTAINING PROTEIN 3, MITOCHONDRIAL"/>
    <property type="match status" value="1"/>
</dbReference>
<evidence type="ECO:0000256" key="1">
    <source>
        <dbReference type="ARBA" id="ARBA00022714"/>
    </source>
</evidence>
<evidence type="ECO:0000256" key="3">
    <source>
        <dbReference type="ARBA" id="ARBA00023004"/>
    </source>
</evidence>
<keyword evidence="2" id="KW-0479">Metal-binding</keyword>
<dbReference type="OrthoDB" id="9795032at2"/>
<gene>
    <name evidence="6" type="ORF">AAY24_06305</name>
</gene>
<dbReference type="Pfam" id="PF09360">
    <property type="entry name" value="zf-CDGSH"/>
    <property type="match status" value="2"/>
</dbReference>
<dbReference type="Proteomes" id="UP000034410">
    <property type="component" value="Chromosome"/>
</dbReference>
<keyword evidence="4" id="KW-0411">Iron-sulfur</keyword>
<dbReference type="PATRIC" id="fig|1543721.4.peg.1305"/>
<evidence type="ECO:0000256" key="2">
    <source>
        <dbReference type="ARBA" id="ARBA00022723"/>
    </source>
</evidence>
<name>A0A0F7JZG0_9GAMM</name>
<feature type="domain" description="Iron-binding zinc finger CDGSH type" evidence="5">
    <location>
        <begin position="9"/>
        <end position="46"/>
    </location>
</feature>
<dbReference type="GO" id="GO:0046872">
    <property type="term" value="F:metal ion binding"/>
    <property type="evidence" value="ECO:0007669"/>
    <property type="project" value="UniProtKB-KW"/>
</dbReference>
<proteinExistence type="predicted"/>
<dbReference type="InterPro" id="IPR052950">
    <property type="entry name" value="CISD"/>
</dbReference>
<dbReference type="PANTHER" id="PTHR46491">
    <property type="entry name" value="CDGSH IRON SULFUR DOMAIN PROTEIN HOMOLOG"/>
    <property type="match status" value="1"/>
</dbReference>
<sequence>MSEPVCAADHPFPVDVEQGKSYFWCACGRSAKQPFCDGSHKGTDFSPVKYEATKSETVYFCGCKRTKNKPLCDGSHKNC</sequence>
<evidence type="ECO:0000256" key="4">
    <source>
        <dbReference type="ARBA" id="ARBA00023014"/>
    </source>
</evidence>
<dbReference type="KEGG" id="seds:AAY24_06305"/>
<dbReference type="EMBL" id="CP011412">
    <property type="protein sequence ID" value="AKH20028.1"/>
    <property type="molecule type" value="Genomic_DNA"/>
</dbReference>
<evidence type="ECO:0000313" key="7">
    <source>
        <dbReference type="Proteomes" id="UP000034410"/>
    </source>
</evidence>
<evidence type="ECO:0000259" key="5">
    <source>
        <dbReference type="SMART" id="SM00704"/>
    </source>
</evidence>
<keyword evidence="7" id="KW-1185">Reference proteome</keyword>
<dbReference type="GO" id="GO:0005737">
    <property type="term" value="C:cytoplasm"/>
    <property type="evidence" value="ECO:0007669"/>
    <property type="project" value="UniProtKB-ARBA"/>
</dbReference>
<organism evidence="6 7">
    <name type="scientific">Sedimenticola thiotaurini</name>
    <dbReference type="NCBI Taxonomy" id="1543721"/>
    <lineage>
        <taxon>Bacteria</taxon>
        <taxon>Pseudomonadati</taxon>
        <taxon>Pseudomonadota</taxon>
        <taxon>Gammaproteobacteria</taxon>
        <taxon>Chromatiales</taxon>
        <taxon>Sedimenticolaceae</taxon>
        <taxon>Sedimenticola</taxon>
    </lineage>
</organism>
<dbReference type="InterPro" id="IPR042216">
    <property type="entry name" value="MitoNEET_CISD"/>
</dbReference>
<keyword evidence="3" id="KW-0408">Iron</keyword>
<reference evidence="6 7" key="1">
    <citation type="journal article" date="2015" name="Genome Announc.">
        <title>Complete Genome Sequence of Sedimenticola thiotaurini Strain SIP-G1, a Polyphosphate- and Polyhydroxyalkanoate-Accumulating Sulfur-Oxidizing Gammaproteobacterium Isolated from Salt Marsh Sediments.</title>
        <authorList>
            <person name="Flood B.E."/>
            <person name="Jones D.S."/>
            <person name="Bailey J.V."/>
        </authorList>
    </citation>
    <scope>NUCLEOTIDE SEQUENCE [LARGE SCALE GENOMIC DNA]</scope>
    <source>
        <strain evidence="6 7">SIP-G1</strain>
    </source>
</reference>
<keyword evidence="1" id="KW-0001">2Fe-2S</keyword>
<dbReference type="SMART" id="SM00704">
    <property type="entry name" value="ZnF_CDGSH"/>
    <property type="match status" value="2"/>
</dbReference>
<protein>
    <submittedName>
        <fullName evidence="6">Glutamate synthase</fullName>
    </submittedName>
</protein>